<evidence type="ECO:0000256" key="1">
    <source>
        <dbReference type="SAM" id="Phobius"/>
    </source>
</evidence>
<sequence>MSHPIQDSFSIPVDELFKLLTSKVQVVFSSQEQAPLWLTVPVDDADNECQCVGYLECAETEARRYIREHLKPATAYFPKPMHWQEFMLMSYANQAMPLELGDMQAMSAEEHHSFLNHMVASFQGQQGILRHCGNDVEVIRQWISAAAPGWQTASDLMARYANLEHIWLLDCLWLAEVHREGDGQTAHAGQSKSRTSADQSSSAYRGAAEVLPRQLMVLGGELARFELSSELLAVAQSKGIEVVLLNELSFDYCADALTMLPSLVSRDDNGAPQLYVSGKEQSHLPLKAYLVLDEMPHGAVEVQMDDKDAVAGLSVNQVAADSFSKASVSKAAAQSEQGKSQLGTVVVALCLILITAGIIYSL</sequence>
<keyword evidence="1" id="KW-0472">Membrane</keyword>
<keyword evidence="1" id="KW-0812">Transmembrane</keyword>
<feature type="transmembrane region" description="Helical" evidence="1">
    <location>
        <begin position="342"/>
        <end position="360"/>
    </location>
</feature>
<dbReference type="RefSeq" id="WP_240590072.1">
    <property type="nucleotide sequence ID" value="NZ_JAKUDL010000001.1"/>
</dbReference>
<reference evidence="2 3" key="1">
    <citation type="submission" date="2022-02" db="EMBL/GenBank/DDBJ databases">
        <title>The genome sequence of Shewanella sp. 3B26.</title>
        <authorList>
            <person name="Du J."/>
        </authorList>
    </citation>
    <scope>NUCLEOTIDE SEQUENCE [LARGE SCALE GENOMIC DNA]</scope>
    <source>
        <strain evidence="2 3">3B26</strain>
    </source>
</reference>
<name>A0AAJ1EZ12_9GAMM</name>
<evidence type="ECO:0000313" key="2">
    <source>
        <dbReference type="EMBL" id="MCH4293571.1"/>
    </source>
</evidence>
<dbReference type="AlphaFoldDB" id="A0AAJ1EZ12"/>
<comment type="caution">
    <text evidence="2">The sequence shown here is derived from an EMBL/GenBank/DDBJ whole genome shotgun (WGS) entry which is preliminary data.</text>
</comment>
<keyword evidence="1" id="KW-1133">Transmembrane helix</keyword>
<dbReference type="Proteomes" id="UP001297581">
    <property type="component" value="Unassembled WGS sequence"/>
</dbReference>
<evidence type="ECO:0000313" key="3">
    <source>
        <dbReference type="Proteomes" id="UP001297581"/>
    </source>
</evidence>
<protein>
    <submittedName>
        <fullName evidence="2">Uncharacterized protein</fullName>
    </submittedName>
</protein>
<gene>
    <name evidence="2" type="ORF">MJ923_04540</name>
</gene>
<proteinExistence type="predicted"/>
<keyword evidence="3" id="KW-1185">Reference proteome</keyword>
<dbReference type="EMBL" id="JAKUDL010000001">
    <property type="protein sequence ID" value="MCH4293571.1"/>
    <property type="molecule type" value="Genomic_DNA"/>
</dbReference>
<organism evidence="2 3">
    <name type="scientific">Shewanella zhuhaiensis</name>
    <dbReference type="NCBI Taxonomy" id="2919576"/>
    <lineage>
        <taxon>Bacteria</taxon>
        <taxon>Pseudomonadati</taxon>
        <taxon>Pseudomonadota</taxon>
        <taxon>Gammaproteobacteria</taxon>
        <taxon>Alteromonadales</taxon>
        <taxon>Shewanellaceae</taxon>
        <taxon>Shewanella</taxon>
    </lineage>
</organism>
<accession>A0AAJ1EZ12</accession>